<dbReference type="InterPro" id="IPR012677">
    <property type="entry name" value="Nucleotide-bd_a/b_plait_sf"/>
</dbReference>
<dbReference type="GO" id="GO:0016799">
    <property type="term" value="F:hydrolase activity, hydrolyzing N-glycosyl compounds"/>
    <property type="evidence" value="ECO:0007669"/>
    <property type="project" value="InterPro"/>
</dbReference>
<gene>
    <name evidence="6" type="ORF">GGI15_000159</name>
</gene>
<dbReference type="PROSITE" id="PS50102">
    <property type="entry name" value="RRM"/>
    <property type="match status" value="1"/>
</dbReference>
<feature type="region of interest" description="Disordered" evidence="4">
    <location>
        <begin position="104"/>
        <end position="126"/>
    </location>
</feature>
<proteinExistence type="inferred from homology"/>
<dbReference type="PANTHER" id="PTHR47640:SF11">
    <property type="entry name" value="RNA-BINDING PROTEIN 42"/>
    <property type="match status" value="1"/>
</dbReference>
<dbReference type="PANTHER" id="PTHR47640">
    <property type="entry name" value="TRNA SELENOCYSTEINE 1-ASSOCIATED PROTEIN 1-RELATED-RELATED"/>
    <property type="match status" value="1"/>
</dbReference>
<dbReference type="Gene3D" id="3.90.245.10">
    <property type="entry name" value="Ribonucleoside hydrolase-like"/>
    <property type="match status" value="1"/>
</dbReference>
<dbReference type="Pfam" id="PF01156">
    <property type="entry name" value="IU_nuc_hydro"/>
    <property type="match status" value="1"/>
</dbReference>
<dbReference type="AlphaFoldDB" id="A0A9W8HRL6"/>
<dbReference type="OrthoDB" id="1749473at2759"/>
<evidence type="ECO:0000256" key="4">
    <source>
        <dbReference type="SAM" id="MobiDB-lite"/>
    </source>
</evidence>
<evidence type="ECO:0000313" key="6">
    <source>
        <dbReference type="EMBL" id="KAJ2788138.1"/>
    </source>
</evidence>
<dbReference type="InterPro" id="IPR001910">
    <property type="entry name" value="Inosine/uridine_hydrolase_dom"/>
</dbReference>
<feature type="compositionally biased region" description="Basic and acidic residues" evidence="4">
    <location>
        <begin position="194"/>
        <end position="203"/>
    </location>
</feature>
<dbReference type="Gene3D" id="3.30.70.330">
    <property type="match status" value="1"/>
</dbReference>
<dbReference type="InterPro" id="IPR000504">
    <property type="entry name" value="RRM_dom"/>
</dbReference>
<dbReference type="Pfam" id="PF00076">
    <property type="entry name" value="RRM_1"/>
    <property type="match status" value="1"/>
</dbReference>
<organism evidence="6 7">
    <name type="scientific">Coemansia interrupta</name>
    <dbReference type="NCBI Taxonomy" id="1126814"/>
    <lineage>
        <taxon>Eukaryota</taxon>
        <taxon>Fungi</taxon>
        <taxon>Fungi incertae sedis</taxon>
        <taxon>Zoopagomycota</taxon>
        <taxon>Kickxellomycotina</taxon>
        <taxon>Kickxellomycetes</taxon>
        <taxon>Kickxellales</taxon>
        <taxon>Kickxellaceae</taxon>
        <taxon>Coemansia</taxon>
    </lineage>
</organism>
<dbReference type="GO" id="GO:0003729">
    <property type="term" value="F:mRNA binding"/>
    <property type="evidence" value="ECO:0007669"/>
    <property type="project" value="InterPro"/>
</dbReference>
<reference evidence="6" key="1">
    <citation type="submission" date="2022-07" db="EMBL/GenBank/DDBJ databases">
        <title>Phylogenomic reconstructions and comparative analyses of Kickxellomycotina fungi.</title>
        <authorList>
            <person name="Reynolds N.K."/>
            <person name="Stajich J.E."/>
            <person name="Barry K."/>
            <person name="Grigoriev I.V."/>
            <person name="Crous P."/>
            <person name="Smith M.E."/>
        </authorList>
    </citation>
    <scope>NUCLEOTIDE SEQUENCE</scope>
    <source>
        <strain evidence="6">BCRC 34489</strain>
    </source>
</reference>
<protein>
    <recommendedName>
        <fullName evidence="5">RRM domain-containing protein</fullName>
    </recommendedName>
</protein>
<evidence type="ECO:0000256" key="2">
    <source>
        <dbReference type="ARBA" id="ARBA00022884"/>
    </source>
</evidence>
<dbReference type="InterPro" id="IPR050825">
    <property type="entry name" value="RBM42_RBP45_47-like"/>
</dbReference>
<dbReference type="InterPro" id="IPR034215">
    <property type="entry name" value="RBM42_RRM"/>
</dbReference>
<dbReference type="CDD" id="cd12383">
    <property type="entry name" value="RRM_RBM42"/>
    <property type="match status" value="1"/>
</dbReference>
<evidence type="ECO:0000259" key="5">
    <source>
        <dbReference type="PROSITE" id="PS50102"/>
    </source>
</evidence>
<dbReference type="InterPro" id="IPR035979">
    <property type="entry name" value="RBD_domain_sf"/>
</dbReference>
<dbReference type="SMART" id="SM00360">
    <property type="entry name" value="RRM"/>
    <property type="match status" value="1"/>
</dbReference>
<name>A0A9W8HRL6_9FUNG</name>
<keyword evidence="2 3" id="KW-0694">RNA-binding</keyword>
<comment type="similarity">
    <text evidence="1">Belongs to the IUNH family.</text>
</comment>
<feature type="region of interest" description="Disordered" evidence="4">
    <location>
        <begin position="185"/>
        <end position="206"/>
    </location>
</feature>
<dbReference type="SUPFAM" id="SSF54928">
    <property type="entry name" value="RNA-binding domain, RBD"/>
    <property type="match status" value="1"/>
</dbReference>
<dbReference type="EMBL" id="JANBUM010000004">
    <property type="protein sequence ID" value="KAJ2788138.1"/>
    <property type="molecule type" value="Genomic_DNA"/>
</dbReference>
<keyword evidence="7" id="KW-1185">Reference proteome</keyword>
<evidence type="ECO:0000256" key="3">
    <source>
        <dbReference type="PROSITE-ProRule" id="PRU00176"/>
    </source>
</evidence>
<evidence type="ECO:0000313" key="7">
    <source>
        <dbReference type="Proteomes" id="UP001140172"/>
    </source>
</evidence>
<dbReference type="InterPro" id="IPR036452">
    <property type="entry name" value="Ribo_hydro-like"/>
</dbReference>
<feature type="domain" description="RRM" evidence="5">
    <location>
        <begin position="232"/>
        <end position="310"/>
    </location>
</feature>
<evidence type="ECO:0000256" key="1">
    <source>
        <dbReference type="ARBA" id="ARBA00009176"/>
    </source>
</evidence>
<comment type="caution">
    <text evidence="6">The sequence shown here is derived from an EMBL/GenBank/DDBJ whole genome shotgun (WGS) entry which is preliminary data.</text>
</comment>
<accession>A0A9W8HRL6</accession>
<sequence length="336" mass="37260">MWLDCDVGHDDAMALILAAYHPRINLLGVSSVAGNTKIKHTTANAIKILQIAGVKGVKVYKADKKEISTTKQDASLEEESVTPSQWEPVTNDIAKPKAKLKANSKAEASDALESKPSGGQGTLPAATASTGEQYTYVTDENGYTWLYDTIYGQYYYYDSAQATYVSYGTPSSGYATSATALQPASEDVTMAESSETKTDGDKHNSKKRRIVRMAGGEVWEDATLDDWPDNDFRLFAGDLGPEVTSEMLTQVFCKFGSLQRTHVVCEKKTGKSRGYGFISFGDPDDFLKAWKEFNGKYIGSRPVKLRKSNWKDRNADIRKVKRLDKRAFNTFKSKRK</sequence>
<dbReference type="Proteomes" id="UP001140172">
    <property type="component" value="Unassembled WGS sequence"/>
</dbReference>
<dbReference type="SUPFAM" id="SSF53590">
    <property type="entry name" value="Nucleoside hydrolase"/>
    <property type="match status" value="1"/>
</dbReference>